<accession>A0ABY1QC85</accession>
<dbReference type="EMBL" id="FXUG01000008">
    <property type="protein sequence ID" value="SMP63452.1"/>
    <property type="molecule type" value="Genomic_DNA"/>
</dbReference>
<comment type="caution">
    <text evidence="2">The sequence shown here is derived from an EMBL/GenBank/DDBJ whole genome shotgun (WGS) entry which is preliminary data.</text>
</comment>
<protein>
    <submittedName>
        <fullName evidence="2">Uncharacterized protein</fullName>
    </submittedName>
</protein>
<feature type="compositionally biased region" description="Gly residues" evidence="1">
    <location>
        <begin position="169"/>
        <end position="183"/>
    </location>
</feature>
<proteinExistence type="predicted"/>
<keyword evidence="3" id="KW-1185">Reference proteome</keyword>
<organism evidence="2 3">
    <name type="scientific">Neorhodopirellula lusitana</name>
    <dbReference type="NCBI Taxonomy" id="445327"/>
    <lineage>
        <taxon>Bacteria</taxon>
        <taxon>Pseudomonadati</taxon>
        <taxon>Planctomycetota</taxon>
        <taxon>Planctomycetia</taxon>
        <taxon>Pirellulales</taxon>
        <taxon>Pirellulaceae</taxon>
        <taxon>Neorhodopirellula</taxon>
    </lineage>
</organism>
<reference evidence="2 3" key="1">
    <citation type="submission" date="2017-05" db="EMBL/GenBank/DDBJ databases">
        <authorList>
            <person name="Varghese N."/>
            <person name="Submissions S."/>
        </authorList>
    </citation>
    <scope>NUCLEOTIDE SEQUENCE [LARGE SCALE GENOMIC DNA]</scope>
    <source>
        <strain evidence="2 3">DSM 25457</strain>
    </source>
</reference>
<name>A0ABY1QC85_9BACT</name>
<dbReference type="RefSeq" id="WP_283433456.1">
    <property type="nucleotide sequence ID" value="NZ_FXUG01000008.1"/>
</dbReference>
<gene>
    <name evidence="2" type="ORF">SAMN06265222_10880</name>
</gene>
<evidence type="ECO:0000256" key="1">
    <source>
        <dbReference type="SAM" id="MobiDB-lite"/>
    </source>
</evidence>
<sequence>MKKNNNFSRTTITVPHDLKKRMKRTGSQVNWSAIACDAFETKLEEIGPFEEITTIEATVERLKALAAEAESAESAPLEQSPAGDAAGRHWAMNLATVQQLSALEDFHTEVTPECWGDFLSTRDGWIEMTRRIADDETFGFAGPDEEPDDEPGRGRHRRGHGPGHDGPGRGRGGPGRGGPGRGGPEGRGRGRHDEGRHEEGRHDGHRRRLKGDGPGGKRRHRGGFRARAFWREILEERPSEPNFFGSFADGALAVWNEVKPQVG</sequence>
<evidence type="ECO:0000313" key="2">
    <source>
        <dbReference type="EMBL" id="SMP63452.1"/>
    </source>
</evidence>
<evidence type="ECO:0000313" key="3">
    <source>
        <dbReference type="Proteomes" id="UP001158067"/>
    </source>
</evidence>
<feature type="compositionally biased region" description="Basic and acidic residues" evidence="1">
    <location>
        <begin position="184"/>
        <end position="202"/>
    </location>
</feature>
<feature type="region of interest" description="Disordered" evidence="1">
    <location>
        <begin position="136"/>
        <end position="224"/>
    </location>
</feature>
<dbReference type="Proteomes" id="UP001158067">
    <property type="component" value="Unassembled WGS sequence"/>
</dbReference>